<dbReference type="CDD" id="cd16393">
    <property type="entry name" value="SPO0J_N"/>
    <property type="match status" value="1"/>
</dbReference>
<dbReference type="SUPFAM" id="SSF110849">
    <property type="entry name" value="ParB/Sulfiredoxin"/>
    <property type="match status" value="1"/>
</dbReference>
<dbReference type="PANTHER" id="PTHR33375:SF1">
    <property type="entry name" value="CHROMOSOME-PARTITIONING PROTEIN PARB-RELATED"/>
    <property type="match status" value="1"/>
</dbReference>
<dbReference type="GO" id="GO:0005694">
    <property type="term" value="C:chromosome"/>
    <property type="evidence" value="ECO:0007669"/>
    <property type="project" value="TreeGrafter"/>
</dbReference>
<dbReference type="STRING" id="476652.DEAC_c10650"/>
<keyword evidence="4" id="KW-0238">DNA-binding</keyword>
<dbReference type="NCBIfam" id="TIGR00180">
    <property type="entry name" value="parB_part"/>
    <property type="match status" value="1"/>
</dbReference>
<dbReference type="InterPro" id="IPR050336">
    <property type="entry name" value="Chromosome_partition/occlusion"/>
</dbReference>
<evidence type="ECO:0000256" key="2">
    <source>
        <dbReference type="ARBA" id="ARBA00006295"/>
    </source>
</evidence>
<name>A0A0J1IR08_9FIRM</name>
<organism evidence="6 7">
    <name type="scientific">Desulfosporosinus acididurans</name>
    <dbReference type="NCBI Taxonomy" id="476652"/>
    <lineage>
        <taxon>Bacteria</taxon>
        <taxon>Bacillati</taxon>
        <taxon>Bacillota</taxon>
        <taxon>Clostridia</taxon>
        <taxon>Eubacteriales</taxon>
        <taxon>Desulfitobacteriaceae</taxon>
        <taxon>Desulfosporosinus</taxon>
    </lineage>
</organism>
<feature type="domain" description="ParB-like N-terminal" evidence="5">
    <location>
        <begin position="25"/>
        <end position="114"/>
    </location>
</feature>
<dbReference type="PANTHER" id="PTHR33375">
    <property type="entry name" value="CHROMOSOME-PARTITIONING PROTEIN PARB-RELATED"/>
    <property type="match status" value="1"/>
</dbReference>
<dbReference type="FunFam" id="1.10.10.2830:FF:000001">
    <property type="entry name" value="Chromosome partitioning protein ParB"/>
    <property type="match status" value="1"/>
</dbReference>
<dbReference type="InterPro" id="IPR004437">
    <property type="entry name" value="ParB/RepB/Spo0J"/>
</dbReference>
<dbReference type="PATRIC" id="fig|476652.3.peg.1092"/>
<comment type="subcellular location">
    <subcellularLocation>
        <location evidence="1">Cytoplasm</location>
        <location evidence="1">Nucleoid</location>
    </subcellularLocation>
</comment>
<dbReference type="Pfam" id="PF17762">
    <property type="entry name" value="HTH_ParB"/>
    <property type="match status" value="1"/>
</dbReference>
<accession>A0A0J1IR08</accession>
<keyword evidence="3" id="KW-0159">Chromosome partition</keyword>
<comment type="similarity">
    <text evidence="2">Belongs to the ParB family.</text>
</comment>
<dbReference type="SMART" id="SM00470">
    <property type="entry name" value="ParB"/>
    <property type="match status" value="1"/>
</dbReference>
<dbReference type="GO" id="GO:0007059">
    <property type="term" value="P:chromosome segregation"/>
    <property type="evidence" value="ECO:0007669"/>
    <property type="project" value="UniProtKB-KW"/>
</dbReference>
<evidence type="ECO:0000313" key="6">
    <source>
        <dbReference type="EMBL" id="KLU67126.1"/>
    </source>
</evidence>
<evidence type="ECO:0000259" key="5">
    <source>
        <dbReference type="SMART" id="SM00470"/>
    </source>
</evidence>
<dbReference type="InterPro" id="IPR003115">
    <property type="entry name" value="ParB_N"/>
</dbReference>
<sequence>MSKKGLGRGLQALLSDEMDENPVIKEIPISEIEPNPEQPRRDFEQNALNELADSIREHGLLQPILVRPVGERYIIIAGERRLRAAKIAGITKINCIVQLCTDQEMAERAIVENIQRANLSPYEEGMAYHRLIQEYGLTQDQVAQKVGKARTTIANLLRIIQLPDVILEMLKAEKLSLGHAKVLLGVKDTSLQVIAAEKTVREQLSVRETEELIDRLLKPTEKIKAGPKTYGQPADLRHVEDRLRANFQTKVQLKGNLKRGRIEIQYFSEEELNRLLDIWDIQVE</sequence>
<dbReference type="GO" id="GO:0003677">
    <property type="term" value="F:DNA binding"/>
    <property type="evidence" value="ECO:0007669"/>
    <property type="project" value="UniProtKB-KW"/>
</dbReference>
<dbReference type="InterPro" id="IPR057240">
    <property type="entry name" value="ParB_dimer_C"/>
</dbReference>
<dbReference type="AlphaFoldDB" id="A0A0J1IR08"/>
<keyword evidence="7" id="KW-1185">Reference proteome</keyword>
<dbReference type="FunFam" id="3.90.1530.30:FF:000001">
    <property type="entry name" value="Chromosome partitioning protein ParB"/>
    <property type="match status" value="1"/>
</dbReference>
<dbReference type="InterPro" id="IPR041468">
    <property type="entry name" value="HTH_ParB/Spo0J"/>
</dbReference>
<dbReference type="Pfam" id="PF23552">
    <property type="entry name" value="ParB_C"/>
    <property type="match status" value="1"/>
</dbReference>
<dbReference type="Gene3D" id="1.10.10.2830">
    <property type="match status" value="1"/>
</dbReference>
<evidence type="ECO:0000256" key="1">
    <source>
        <dbReference type="ARBA" id="ARBA00004453"/>
    </source>
</evidence>
<evidence type="ECO:0000256" key="4">
    <source>
        <dbReference type="ARBA" id="ARBA00023125"/>
    </source>
</evidence>
<reference evidence="6 7" key="1">
    <citation type="submission" date="2015-06" db="EMBL/GenBank/DDBJ databases">
        <title>Draft genome of the moderately acidophilic sulfate reducer Candidatus Desulfosporosinus acididurans strain M1.</title>
        <authorList>
            <person name="Poehlein A."/>
            <person name="Petzsch P."/>
            <person name="Johnson B.D."/>
            <person name="Schloemann M."/>
            <person name="Daniel R."/>
            <person name="Muehling M."/>
        </authorList>
    </citation>
    <scope>NUCLEOTIDE SEQUENCE [LARGE SCALE GENOMIC DNA]</scope>
    <source>
        <strain evidence="6 7">M1</strain>
    </source>
</reference>
<evidence type="ECO:0000313" key="7">
    <source>
        <dbReference type="Proteomes" id="UP000036356"/>
    </source>
</evidence>
<dbReference type="GO" id="GO:0009295">
    <property type="term" value="C:nucleoid"/>
    <property type="evidence" value="ECO:0007669"/>
    <property type="project" value="UniProtKB-SubCell"/>
</dbReference>
<dbReference type="Proteomes" id="UP000036356">
    <property type="component" value="Unassembled WGS sequence"/>
</dbReference>
<comment type="caution">
    <text evidence="6">The sequence shown here is derived from an EMBL/GenBank/DDBJ whole genome shotgun (WGS) entry which is preliminary data.</text>
</comment>
<dbReference type="InterPro" id="IPR036086">
    <property type="entry name" value="ParB/Sulfiredoxin_sf"/>
</dbReference>
<dbReference type="RefSeq" id="WP_047808960.1">
    <property type="nucleotide sequence ID" value="NZ_LDZY01000003.1"/>
</dbReference>
<dbReference type="GO" id="GO:0045881">
    <property type="term" value="P:positive regulation of sporulation resulting in formation of a cellular spore"/>
    <property type="evidence" value="ECO:0007669"/>
    <property type="project" value="TreeGrafter"/>
</dbReference>
<evidence type="ECO:0000256" key="3">
    <source>
        <dbReference type="ARBA" id="ARBA00022829"/>
    </source>
</evidence>
<dbReference type="Gene3D" id="3.90.1530.30">
    <property type="match status" value="1"/>
</dbReference>
<protein>
    <submittedName>
        <fullName evidence="6">Chromosome-partitioning protein Spo0J</fullName>
    </submittedName>
</protein>
<dbReference type="EMBL" id="LDZY01000003">
    <property type="protein sequence ID" value="KLU67126.1"/>
    <property type="molecule type" value="Genomic_DNA"/>
</dbReference>
<proteinExistence type="inferred from homology"/>
<gene>
    <name evidence="6" type="primary">spo0C_1</name>
    <name evidence="6" type="ORF">DEAC_c10650</name>
</gene>
<dbReference type="Pfam" id="PF02195">
    <property type="entry name" value="ParB_N"/>
    <property type="match status" value="1"/>
</dbReference>